<reference evidence="9 10" key="1">
    <citation type="submission" date="2020-08" db="EMBL/GenBank/DDBJ databases">
        <title>Sequencing the genomes of 1000 actinobacteria strains.</title>
        <authorList>
            <person name="Klenk H.-P."/>
        </authorList>
    </citation>
    <scope>NUCLEOTIDE SEQUENCE [LARGE SCALE GENOMIC DNA]</scope>
    <source>
        <strain evidence="9 10">DSM 44230</strain>
    </source>
</reference>
<evidence type="ECO:0000313" key="9">
    <source>
        <dbReference type="EMBL" id="MBB4681358.1"/>
    </source>
</evidence>
<comment type="cofactor">
    <cofactor evidence="1">
        <name>[3Fe-4S] cluster</name>
        <dbReference type="ChEBI" id="CHEBI:21137"/>
    </cofactor>
</comment>
<dbReference type="AlphaFoldDB" id="A0A7W7CHJ6"/>
<evidence type="ECO:0000256" key="3">
    <source>
        <dbReference type="ARBA" id="ARBA00022723"/>
    </source>
</evidence>
<keyword evidence="4 8" id="KW-0249">Electron transport</keyword>
<protein>
    <recommendedName>
        <fullName evidence="8">Ferredoxin</fullName>
    </recommendedName>
</protein>
<keyword evidence="7" id="KW-0003">3Fe-4S</keyword>
<dbReference type="GO" id="GO:0051538">
    <property type="term" value="F:3 iron, 4 sulfur cluster binding"/>
    <property type="evidence" value="ECO:0007669"/>
    <property type="project" value="UniProtKB-KW"/>
</dbReference>
<dbReference type="PANTHER" id="PTHR36923:SF3">
    <property type="entry name" value="FERREDOXIN"/>
    <property type="match status" value="1"/>
</dbReference>
<evidence type="ECO:0000256" key="8">
    <source>
        <dbReference type="RuleBase" id="RU368020"/>
    </source>
</evidence>
<proteinExistence type="predicted"/>
<evidence type="ECO:0000256" key="7">
    <source>
        <dbReference type="ARBA" id="ARBA00023291"/>
    </source>
</evidence>
<evidence type="ECO:0000256" key="1">
    <source>
        <dbReference type="ARBA" id="ARBA00001927"/>
    </source>
</evidence>
<keyword evidence="6 8" id="KW-0411">Iron-sulfur</keyword>
<comment type="caution">
    <text evidence="9">The sequence shown here is derived from an EMBL/GenBank/DDBJ whole genome shotgun (WGS) entry which is preliminary data.</text>
</comment>
<dbReference type="RefSeq" id="WP_185007868.1">
    <property type="nucleotide sequence ID" value="NZ_BAAAUI010000008.1"/>
</dbReference>
<dbReference type="Gene3D" id="3.30.70.20">
    <property type="match status" value="1"/>
</dbReference>
<organism evidence="9 10">
    <name type="scientific">Crossiella cryophila</name>
    <dbReference type="NCBI Taxonomy" id="43355"/>
    <lineage>
        <taxon>Bacteria</taxon>
        <taxon>Bacillati</taxon>
        <taxon>Actinomycetota</taxon>
        <taxon>Actinomycetes</taxon>
        <taxon>Pseudonocardiales</taxon>
        <taxon>Pseudonocardiaceae</taxon>
        <taxon>Crossiella</taxon>
    </lineage>
</organism>
<dbReference type="SUPFAM" id="SSF54862">
    <property type="entry name" value="4Fe-4S ferredoxins"/>
    <property type="match status" value="1"/>
</dbReference>
<sequence length="67" mass="6894">MRIEVDTGRCCGAGMCALTAPAVFDQDEEAGTVLLLTPEPLASQFAAVQEAAQLCPAGAITILEDKA</sequence>
<keyword evidence="10" id="KW-1185">Reference proteome</keyword>
<dbReference type="GO" id="GO:0005506">
    <property type="term" value="F:iron ion binding"/>
    <property type="evidence" value="ECO:0007669"/>
    <property type="project" value="UniProtKB-UniRule"/>
</dbReference>
<accession>A0A7W7CHJ6</accession>
<dbReference type="PANTHER" id="PTHR36923">
    <property type="entry name" value="FERREDOXIN"/>
    <property type="match status" value="1"/>
</dbReference>
<evidence type="ECO:0000256" key="5">
    <source>
        <dbReference type="ARBA" id="ARBA00023004"/>
    </source>
</evidence>
<comment type="function">
    <text evidence="8">Ferredoxins are iron-sulfur proteins that transfer electrons in a wide variety of metabolic reactions.</text>
</comment>
<dbReference type="GO" id="GO:0009055">
    <property type="term" value="F:electron transfer activity"/>
    <property type="evidence" value="ECO:0007669"/>
    <property type="project" value="UniProtKB-UniRule"/>
</dbReference>
<dbReference type="Pfam" id="PF13370">
    <property type="entry name" value="Fer4_13"/>
    <property type="match status" value="1"/>
</dbReference>
<keyword evidence="2 8" id="KW-0813">Transport</keyword>
<dbReference type="PRINTS" id="PR00352">
    <property type="entry name" value="3FE4SFRDOXIN"/>
</dbReference>
<evidence type="ECO:0000256" key="4">
    <source>
        <dbReference type="ARBA" id="ARBA00022982"/>
    </source>
</evidence>
<keyword evidence="3 8" id="KW-0479">Metal-binding</keyword>
<evidence type="ECO:0000256" key="2">
    <source>
        <dbReference type="ARBA" id="ARBA00022448"/>
    </source>
</evidence>
<dbReference type="InterPro" id="IPR001080">
    <property type="entry name" value="3Fe4S_ferredoxin"/>
</dbReference>
<evidence type="ECO:0000256" key="6">
    <source>
        <dbReference type="ARBA" id="ARBA00023014"/>
    </source>
</evidence>
<evidence type="ECO:0000313" key="10">
    <source>
        <dbReference type="Proteomes" id="UP000533598"/>
    </source>
</evidence>
<dbReference type="Proteomes" id="UP000533598">
    <property type="component" value="Unassembled WGS sequence"/>
</dbReference>
<keyword evidence="5 8" id="KW-0408">Iron</keyword>
<name>A0A7W7CHJ6_9PSEU</name>
<gene>
    <name evidence="9" type="ORF">HNR67_007476</name>
</gene>
<dbReference type="EMBL" id="JACHMH010000001">
    <property type="protein sequence ID" value="MBB4681358.1"/>
    <property type="molecule type" value="Genomic_DNA"/>
</dbReference>
<dbReference type="InterPro" id="IPR051269">
    <property type="entry name" value="Fe-S_cluster_ET"/>
</dbReference>